<dbReference type="SMART" id="SM00382">
    <property type="entry name" value="AAA"/>
    <property type="match status" value="1"/>
</dbReference>
<dbReference type="InterPro" id="IPR027417">
    <property type="entry name" value="P-loop_NTPase"/>
</dbReference>
<gene>
    <name evidence="4" type="ORF">H6G14_20145</name>
</gene>
<reference evidence="4 5" key="1">
    <citation type="journal article" date="2020" name="ISME J.">
        <title>Comparative genomics reveals insights into cyanobacterial evolution and habitat adaptation.</title>
        <authorList>
            <person name="Chen M.Y."/>
            <person name="Teng W.K."/>
            <person name="Zhao L."/>
            <person name="Hu C.X."/>
            <person name="Zhou Y.K."/>
            <person name="Han B.P."/>
            <person name="Song L.R."/>
            <person name="Shu W.S."/>
        </authorList>
    </citation>
    <scope>NUCLEOTIDE SEQUENCE [LARGE SCALE GENOMIC DNA]</scope>
    <source>
        <strain evidence="4 5">FACHB-3921</strain>
    </source>
</reference>
<evidence type="ECO:0000313" key="5">
    <source>
        <dbReference type="Proteomes" id="UP000621307"/>
    </source>
</evidence>
<dbReference type="Proteomes" id="UP000621307">
    <property type="component" value="Unassembled WGS sequence"/>
</dbReference>
<dbReference type="GO" id="GO:0005524">
    <property type="term" value="F:ATP binding"/>
    <property type="evidence" value="ECO:0007669"/>
    <property type="project" value="UniProtKB-KW"/>
</dbReference>
<evidence type="ECO:0000259" key="3">
    <source>
        <dbReference type="PROSITE" id="PS50893"/>
    </source>
</evidence>
<protein>
    <submittedName>
        <fullName evidence="4">ABC transporter ATP-binding protein</fullName>
    </submittedName>
</protein>
<dbReference type="InterPro" id="IPR003593">
    <property type="entry name" value="AAA+_ATPase"/>
</dbReference>
<evidence type="ECO:0000256" key="1">
    <source>
        <dbReference type="ARBA" id="ARBA00022741"/>
    </source>
</evidence>
<keyword evidence="5" id="KW-1185">Reference proteome</keyword>
<keyword evidence="2 4" id="KW-0067">ATP-binding</keyword>
<dbReference type="Pfam" id="PF00005">
    <property type="entry name" value="ABC_tran"/>
    <property type="match status" value="1"/>
</dbReference>
<evidence type="ECO:0000313" key="4">
    <source>
        <dbReference type="EMBL" id="MBD2253588.1"/>
    </source>
</evidence>
<organism evidence="4 5">
    <name type="scientific">Nostoc parmelioides FACHB-3921</name>
    <dbReference type="NCBI Taxonomy" id="2692909"/>
    <lineage>
        <taxon>Bacteria</taxon>
        <taxon>Bacillati</taxon>
        <taxon>Cyanobacteriota</taxon>
        <taxon>Cyanophyceae</taxon>
        <taxon>Nostocales</taxon>
        <taxon>Nostocaceae</taxon>
        <taxon>Nostoc</taxon>
    </lineage>
</organism>
<dbReference type="PANTHER" id="PTHR42794">
    <property type="entry name" value="HEMIN IMPORT ATP-BINDING PROTEIN HMUV"/>
    <property type="match status" value="1"/>
</dbReference>
<dbReference type="Gene3D" id="3.40.50.300">
    <property type="entry name" value="P-loop containing nucleotide triphosphate hydrolases"/>
    <property type="match status" value="1"/>
</dbReference>
<dbReference type="RefSeq" id="WP_190569113.1">
    <property type="nucleotide sequence ID" value="NZ_JACJQL010000034.1"/>
</dbReference>
<dbReference type="InterPro" id="IPR017871">
    <property type="entry name" value="ABC_transporter-like_CS"/>
</dbReference>
<keyword evidence="1" id="KW-0547">Nucleotide-binding</keyword>
<comment type="caution">
    <text evidence="4">The sequence shown here is derived from an EMBL/GenBank/DDBJ whole genome shotgun (WGS) entry which is preliminary data.</text>
</comment>
<feature type="domain" description="ABC transporter" evidence="3">
    <location>
        <begin position="3"/>
        <end position="235"/>
    </location>
</feature>
<proteinExistence type="predicted"/>
<dbReference type="SUPFAM" id="SSF52540">
    <property type="entry name" value="P-loop containing nucleoside triphosphate hydrolases"/>
    <property type="match status" value="1"/>
</dbReference>
<dbReference type="PROSITE" id="PS00211">
    <property type="entry name" value="ABC_TRANSPORTER_1"/>
    <property type="match status" value="1"/>
</dbReference>
<accession>A0ABR8BHK1</accession>
<sequence>MRLVVENLSCRIEKTPILRDINLEVASGEFVGLIGPNGSGKSSLLRCIYRVLKPDTGRITLNGQDIWCLSPREMAQQTAVVLQETPTEFDFTVEEMVWMGRNPHQGMFERETEKDRDIVREALDQVGMLEFCERSFISLSGGEKQRVLVARALAQQAQFLILDEPTNHLDIRYQLELLELVKGLGVTTIAALHDLNLAASYCDRIYFVHHGTIKAVGTPHNLLQPSLIREVFGVGSTVEIDQSNGKLHISFFLDTKIESKRNFLTS</sequence>
<evidence type="ECO:0000256" key="2">
    <source>
        <dbReference type="ARBA" id="ARBA00022840"/>
    </source>
</evidence>
<dbReference type="PROSITE" id="PS50893">
    <property type="entry name" value="ABC_TRANSPORTER_2"/>
    <property type="match status" value="1"/>
</dbReference>
<dbReference type="PANTHER" id="PTHR42794:SF2">
    <property type="entry name" value="ABC TRANSPORTER ATP-BINDING PROTEIN"/>
    <property type="match status" value="1"/>
</dbReference>
<name>A0ABR8BHK1_9NOSO</name>
<dbReference type="EMBL" id="JACJQL010000034">
    <property type="protein sequence ID" value="MBD2253588.1"/>
    <property type="molecule type" value="Genomic_DNA"/>
</dbReference>
<dbReference type="CDD" id="cd03214">
    <property type="entry name" value="ABC_Iron-Siderophores_B12_Hemin"/>
    <property type="match status" value="1"/>
</dbReference>
<dbReference type="InterPro" id="IPR003439">
    <property type="entry name" value="ABC_transporter-like_ATP-bd"/>
</dbReference>